<dbReference type="CDD" id="cd04480">
    <property type="entry name" value="RPA1_DBD_A_like"/>
    <property type="match status" value="1"/>
</dbReference>
<dbReference type="PANTHER" id="PTHR47165">
    <property type="entry name" value="OS03G0429900 PROTEIN"/>
    <property type="match status" value="1"/>
</dbReference>
<evidence type="ECO:0000313" key="2">
    <source>
        <dbReference type="Proteomes" id="UP000604825"/>
    </source>
</evidence>
<organism evidence="1 2">
    <name type="scientific">Miscanthus lutarioriparius</name>
    <dbReference type="NCBI Taxonomy" id="422564"/>
    <lineage>
        <taxon>Eukaryota</taxon>
        <taxon>Viridiplantae</taxon>
        <taxon>Streptophyta</taxon>
        <taxon>Embryophyta</taxon>
        <taxon>Tracheophyta</taxon>
        <taxon>Spermatophyta</taxon>
        <taxon>Magnoliopsida</taxon>
        <taxon>Liliopsida</taxon>
        <taxon>Poales</taxon>
        <taxon>Poaceae</taxon>
        <taxon>PACMAD clade</taxon>
        <taxon>Panicoideae</taxon>
        <taxon>Andropogonodae</taxon>
        <taxon>Andropogoneae</taxon>
        <taxon>Saccharinae</taxon>
        <taxon>Miscanthus</taxon>
    </lineage>
</organism>
<gene>
    <name evidence="1" type="ORF">NCGR_LOCUS4313</name>
</gene>
<dbReference type="PANTHER" id="PTHR47165:SF3">
    <property type="entry name" value="RETROTRANSPOSON-LIKE PROTEIN"/>
    <property type="match status" value="1"/>
</dbReference>
<evidence type="ECO:0008006" key="3">
    <source>
        <dbReference type="Google" id="ProtNLM"/>
    </source>
</evidence>
<reference evidence="1" key="1">
    <citation type="submission" date="2020-10" db="EMBL/GenBank/DDBJ databases">
        <authorList>
            <person name="Han B."/>
            <person name="Lu T."/>
            <person name="Zhao Q."/>
            <person name="Huang X."/>
            <person name="Zhao Y."/>
        </authorList>
    </citation>
    <scope>NUCLEOTIDE SEQUENCE</scope>
</reference>
<name>A0A811MHW1_9POAL</name>
<proteinExistence type="predicted"/>
<dbReference type="OrthoDB" id="687595at2759"/>
<sequence length="147" mass="16731">MAFDLLPALHLRVRRATICVRVSRKWEYRRGTDVGPIQHVDLVLVDAKIPGPEVESKSALIEESRVYVISRFRVSNAKHSFRPVESPFMVEFTCHTQISTAREEVTGFPLYTYRLTPIDELKARAGDTKDFVGASLCFLCFLLNITT</sequence>
<dbReference type="Proteomes" id="UP000604825">
    <property type="component" value="Unassembled WGS sequence"/>
</dbReference>
<dbReference type="SUPFAM" id="SSF50249">
    <property type="entry name" value="Nucleic acid-binding proteins"/>
    <property type="match status" value="1"/>
</dbReference>
<comment type="caution">
    <text evidence="1">The sequence shown here is derived from an EMBL/GenBank/DDBJ whole genome shotgun (WGS) entry which is preliminary data.</text>
</comment>
<dbReference type="EMBL" id="CAJGYO010000001">
    <property type="protein sequence ID" value="CAD6206631.1"/>
    <property type="molecule type" value="Genomic_DNA"/>
</dbReference>
<dbReference type="InterPro" id="IPR012340">
    <property type="entry name" value="NA-bd_OB-fold"/>
</dbReference>
<keyword evidence="2" id="KW-1185">Reference proteome</keyword>
<accession>A0A811MHW1</accession>
<evidence type="ECO:0000313" key="1">
    <source>
        <dbReference type="EMBL" id="CAD6206631.1"/>
    </source>
</evidence>
<dbReference type="AlphaFoldDB" id="A0A811MHW1"/>
<protein>
    <recommendedName>
        <fullName evidence="3">DUF223 domain-containing protein</fullName>
    </recommendedName>
</protein>
<dbReference type="Gene3D" id="2.40.50.140">
    <property type="entry name" value="Nucleic acid-binding proteins"/>
    <property type="match status" value="1"/>
</dbReference>